<proteinExistence type="predicted"/>
<organism evidence="2">
    <name type="scientific">uncultured Rubrobacteraceae bacterium</name>
    <dbReference type="NCBI Taxonomy" id="349277"/>
    <lineage>
        <taxon>Bacteria</taxon>
        <taxon>Bacillati</taxon>
        <taxon>Actinomycetota</taxon>
        <taxon>Rubrobacteria</taxon>
        <taxon>Rubrobacterales</taxon>
        <taxon>Rubrobacteraceae</taxon>
        <taxon>environmental samples</taxon>
    </lineage>
</organism>
<protein>
    <submittedName>
        <fullName evidence="2">Carbon monoxide oxidation accessory protein CoxE</fullName>
    </submittedName>
</protein>
<feature type="region of interest" description="Disordered" evidence="1">
    <location>
        <begin position="1"/>
        <end position="509"/>
    </location>
</feature>
<accession>A0A6J4T8L6</accession>
<name>A0A6J4T8L6_9ACTN</name>
<gene>
    <name evidence="2" type="ORF">AVDCRST_MAG05-3368</name>
</gene>
<feature type="compositionally biased region" description="Low complexity" evidence="1">
    <location>
        <begin position="464"/>
        <end position="477"/>
    </location>
</feature>
<feature type="non-terminal residue" evidence="2">
    <location>
        <position position="1"/>
    </location>
</feature>
<feature type="compositionally biased region" description="Low complexity" evidence="1">
    <location>
        <begin position="259"/>
        <end position="270"/>
    </location>
</feature>
<sequence length="509" mass="55068">GRGSQRLRSGSQGPPPPGLPSREHRRAQCPAQHRRRGARDGEGHFAGDARQERGGCRHFRQALRPVLLHAAGGGETRGAGERPRPRSRPRTAAGAVGARGGGRRPEARRRRAHARQGRVDGDAQVLRRGPDAPLQRRSWGRRADAALDVLAGVDPEPQAGCDGERPPAPHLPHAPPPLAQHVQPGRPRAEPRRRGDTARRDGGRTRRPHRAPARARGRRGDSRATGGPGREHPQGVARPHKADAGAEQAPQKGRRRRLGGAAAGAAQDAAVLRFRRAGDGGGGAEDSASDPGGPDAPPERGPHRAHKRAPHPAPQRPLRGRPLRPRAPQKAGGQAAGGAPVRRVFKHAQLEPVLATHDLPDAVPVLEGEDVRLRRGRGRGDAGLGRARHEPGGGRDLLGPHHRRRREQRLRQGRRAVPRWVPADHKPPHDRRDPRRRTQQRQVGEPPSPRRDLAARPPGRLDHAGAPLGLVPGLLRHAALRADLRPRRGSAYGRATRRRGRGPRQGPRV</sequence>
<feature type="compositionally biased region" description="Low complexity" evidence="1">
    <location>
        <begin position="326"/>
        <end position="339"/>
    </location>
</feature>
<feature type="compositionally biased region" description="Pro residues" evidence="1">
    <location>
        <begin position="168"/>
        <end position="178"/>
    </location>
</feature>
<feature type="compositionally biased region" description="Low complexity" evidence="1">
    <location>
        <begin position="1"/>
        <end position="12"/>
    </location>
</feature>
<feature type="compositionally biased region" description="Basic and acidic residues" evidence="1">
    <location>
        <begin position="187"/>
        <end position="204"/>
    </location>
</feature>
<feature type="compositionally biased region" description="Basic residues" evidence="1">
    <location>
        <begin position="400"/>
        <end position="417"/>
    </location>
</feature>
<evidence type="ECO:0000256" key="1">
    <source>
        <dbReference type="SAM" id="MobiDB-lite"/>
    </source>
</evidence>
<feature type="non-terminal residue" evidence="2">
    <location>
        <position position="509"/>
    </location>
</feature>
<feature type="compositionally biased region" description="Basic and acidic residues" evidence="1">
    <location>
        <begin position="448"/>
        <end position="463"/>
    </location>
</feature>
<reference evidence="2" key="1">
    <citation type="submission" date="2020-02" db="EMBL/GenBank/DDBJ databases">
        <authorList>
            <person name="Meier V. D."/>
        </authorList>
    </citation>
    <scope>NUCLEOTIDE SEQUENCE</scope>
    <source>
        <strain evidence="2">AVDCRST_MAG05</strain>
    </source>
</reference>
<feature type="compositionally biased region" description="Basic residues" evidence="1">
    <location>
        <begin position="106"/>
        <end position="116"/>
    </location>
</feature>
<feature type="compositionally biased region" description="Basic and acidic residues" evidence="1">
    <location>
        <begin position="422"/>
        <end position="433"/>
    </location>
</feature>
<evidence type="ECO:0000313" key="2">
    <source>
        <dbReference type="EMBL" id="CAA9516848.1"/>
    </source>
</evidence>
<feature type="compositionally biased region" description="Basic residues" evidence="1">
    <location>
        <begin position="23"/>
        <end position="37"/>
    </location>
</feature>
<dbReference type="AlphaFoldDB" id="A0A6J4T8L6"/>
<dbReference type="EMBL" id="CADCVM010000376">
    <property type="protein sequence ID" value="CAA9516848.1"/>
    <property type="molecule type" value="Genomic_DNA"/>
</dbReference>
<feature type="compositionally biased region" description="Basic residues" evidence="1">
    <location>
        <begin position="205"/>
        <end position="217"/>
    </location>
</feature>
<feature type="compositionally biased region" description="Basic and acidic residues" evidence="1">
    <location>
        <begin position="38"/>
        <end position="55"/>
    </location>
</feature>